<keyword evidence="12" id="KW-1185">Reference proteome</keyword>
<evidence type="ECO:0000256" key="1">
    <source>
        <dbReference type="ARBA" id="ARBA00005446"/>
    </source>
</evidence>
<comment type="catalytic activity">
    <reaction evidence="6">
        <text>Couples ATP hydrolysis with the unwinding of duplex DNA by translocating in the 3'-5' direction.</text>
        <dbReference type="EC" id="5.6.2.4"/>
    </reaction>
</comment>
<keyword evidence="4" id="KW-0238">DNA-binding</keyword>
<dbReference type="PANTHER" id="PTHR13710">
    <property type="entry name" value="DNA HELICASE RECQ FAMILY MEMBER"/>
    <property type="match status" value="1"/>
</dbReference>
<evidence type="ECO:0000313" key="12">
    <source>
        <dbReference type="Proteomes" id="UP000324748"/>
    </source>
</evidence>
<evidence type="ECO:0000256" key="6">
    <source>
        <dbReference type="ARBA" id="ARBA00034617"/>
    </source>
</evidence>
<evidence type="ECO:0000259" key="9">
    <source>
        <dbReference type="PROSITE" id="PS51192"/>
    </source>
</evidence>
<dbReference type="PANTHER" id="PTHR13710:SF105">
    <property type="entry name" value="ATP-DEPENDENT DNA HELICASE Q1"/>
    <property type="match status" value="1"/>
</dbReference>
<dbReference type="InterPro" id="IPR027417">
    <property type="entry name" value="P-loop_NTPase"/>
</dbReference>
<dbReference type="EMBL" id="VSWC01000106">
    <property type="protein sequence ID" value="KAA1085822.1"/>
    <property type="molecule type" value="Genomic_DNA"/>
</dbReference>
<organism evidence="11 12">
    <name type="scientific">Puccinia graminis f. sp. tritici</name>
    <dbReference type="NCBI Taxonomy" id="56615"/>
    <lineage>
        <taxon>Eukaryota</taxon>
        <taxon>Fungi</taxon>
        <taxon>Dikarya</taxon>
        <taxon>Basidiomycota</taxon>
        <taxon>Pucciniomycotina</taxon>
        <taxon>Pucciniomycetes</taxon>
        <taxon>Pucciniales</taxon>
        <taxon>Pucciniaceae</taxon>
        <taxon>Puccinia</taxon>
    </lineage>
</organism>
<evidence type="ECO:0000256" key="3">
    <source>
        <dbReference type="ARBA" id="ARBA00022840"/>
    </source>
</evidence>
<dbReference type="GO" id="GO:0005737">
    <property type="term" value="C:cytoplasm"/>
    <property type="evidence" value="ECO:0007669"/>
    <property type="project" value="TreeGrafter"/>
</dbReference>
<feature type="compositionally biased region" description="Polar residues" evidence="8">
    <location>
        <begin position="780"/>
        <end position="789"/>
    </location>
</feature>
<comment type="caution">
    <text evidence="11">The sequence shown here is derived from an EMBL/GenBank/DDBJ whole genome shotgun (WGS) entry which is preliminary data.</text>
</comment>
<keyword evidence="3" id="KW-0067">ATP-binding</keyword>
<sequence length="789" mass="88065">MSSDSDTQMDTSPPPPPPPPAPPPPPPPPPPAPRPPPAAFPAPPPIVQGALENLSGSKKRITLTQAILNLSDDDLREHIRQFALGFYGDVAKEEQVDAVAHLVRSNNTFVLAGTGFGKTRIAELYWLMFCQYQKAVVIVLNPLDALGDNQVEEKKDVGASHMCIPSINLTKDVLNEDLATRLIRGDYGFVYVSPEAFLNSEIFREVYFNPVFQSHLVSVVVDEAHMIYVWGLVASGKIKHIASHVRHPDRALFRPFYGQLAARLMATNGAPLLLMSATCRPVAISSILESLKVAEDQMHFVRAELTRPEIRIIRIPMKYSIGSCDDLLNVYSRQAEVPDSQIVPTLIYSTTRNLTWQVLKAANDAREDGNGEKNPFSTFARRYHSCTGDMDKADITKGFVAGRFPLISCTMALGLGQNWKRVRSVIHLGRGDPASISQMIGRCGRDGRPGLAIIFVEPNRKNGRNSIDDFDDVELQTDDNRMDALAITPICLRIAFSLDNLLGYIPMSVEDPNYRIELEREIRAGFAPCACSNCNRDGSDWLVENLRRLNLDNFDNYISTTPEDIDDLPPLSPAVTRTISAIWKNQPRDKPLIETLESFAQYLVRCFKTFYDQEEAKGLADYEPEVYFGIELARGIAQNLDCVDEENIKKIIGGELIKGEHSMLLNHISSYRLGNVYEGFLQSQKEAEDNLIFNMNRLRAEKEAQEESRLEGIRNRREAVVALQLQKSEQRRVAKEVKEKAAEKKRLKKADDMIQLEIFKAEAAKRKADAAFGPRGDASGSGSIDPSLM</sequence>
<dbReference type="SMART" id="SM00487">
    <property type="entry name" value="DEXDc"/>
    <property type="match status" value="1"/>
</dbReference>
<accession>A0A5B0NAV5</accession>
<name>A0A5B0NAV5_PUCGR</name>
<evidence type="ECO:0000256" key="5">
    <source>
        <dbReference type="ARBA" id="ARBA00023235"/>
    </source>
</evidence>
<dbReference type="PROSITE" id="PS51194">
    <property type="entry name" value="HELICASE_CTER"/>
    <property type="match status" value="1"/>
</dbReference>
<dbReference type="GO" id="GO:0043138">
    <property type="term" value="F:3'-5' DNA helicase activity"/>
    <property type="evidence" value="ECO:0007669"/>
    <property type="project" value="UniProtKB-EC"/>
</dbReference>
<evidence type="ECO:0000259" key="10">
    <source>
        <dbReference type="PROSITE" id="PS51194"/>
    </source>
</evidence>
<dbReference type="SUPFAM" id="SSF101447">
    <property type="entry name" value="Formin homology 2 domain (FH2 domain)"/>
    <property type="match status" value="1"/>
</dbReference>
<dbReference type="Pfam" id="PF00271">
    <property type="entry name" value="Helicase_C"/>
    <property type="match status" value="1"/>
</dbReference>
<keyword evidence="2" id="KW-0547">Nucleotide-binding</keyword>
<dbReference type="EC" id="5.6.2.4" evidence="7"/>
<dbReference type="SUPFAM" id="SSF52540">
    <property type="entry name" value="P-loop containing nucleoside triphosphate hydrolases"/>
    <property type="match status" value="1"/>
</dbReference>
<reference evidence="11 12" key="1">
    <citation type="submission" date="2019-05" db="EMBL/GenBank/DDBJ databases">
        <title>Emergence of the Ug99 lineage of the wheat stem rust pathogen through somatic hybridization.</title>
        <authorList>
            <person name="Li F."/>
            <person name="Upadhyaya N.M."/>
            <person name="Sperschneider J."/>
            <person name="Matny O."/>
            <person name="Nguyen-Phuc H."/>
            <person name="Mago R."/>
            <person name="Raley C."/>
            <person name="Miller M.E."/>
            <person name="Silverstein K.A.T."/>
            <person name="Henningsen E."/>
            <person name="Hirsch C.D."/>
            <person name="Visser B."/>
            <person name="Pretorius Z.A."/>
            <person name="Steffenson B.J."/>
            <person name="Schwessinger B."/>
            <person name="Dodds P.N."/>
            <person name="Figueroa M."/>
        </authorList>
    </citation>
    <scope>NUCLEOTIDE SEQUENCE [LARGE SCALE GENOMIC DNA]</scope>
    <source>
        <strain evidence="11">21-0</strain>
    </source>
</reference>
<dbReference type="AlphaFoldDB" id="A0A5B0NAV5"/>
<dbReference type="InterPro" id="IPR014001">
    <property type="entry name" value="Helicase_ATP-bd"/>
</dbReference>
<comment type="similarity">
    <text evidence="1">Belongs to the helicase family. RecQ subfamily.</text>
</comment>
<proteinExistence type="inferred from homology"/>
<feature type="domain" description="Helicase ATP-binding" evidence="9">
    <location>
        <begin position="99"/>
        <end position="297"/>
    </location>
</feature>
<feature type="domain" description="Helicase C-terminal" evidence="10">
    <location>
        <begin position="326"/>
        <end position="486"/>
    </location>
</feature>
<feature type="compositionally biased region" description="Low complexity" evidence="8">
    <location>
        <begin position="1"/>
        <end position="11"/>
    </location>
</feature>
<dbReference type="GO" id="GO:0005694">
    <property type="term" value="C:chromosome"/>
    <property type="evidence" value="ECO:0007669"/>
    <property type="project" value="TreeGrafter"/>
</dbReference>
<feature type="region of interest" description="Disordered" evidence="8">
    <location>
        <begin position="1"/>
        <end position="45"/>
    </location>
</feature>
<evidence type="ECO:0000256" key="2">
    <source>
        <dbReference type="ARBA" id="ARBA00022741"/>
    </source>
</evidence>
<keyword evidence="11" id="KW-0378">Hydrolase</keyword>
<dbReference type="InterPro" id="IPR001650">
    <property type="entry name" value="Helicase_C-like"/>
</dbReference>
<keyword evidence="5" id="KW-0413">Isomerase</keyword>
<dbReference type="OrthoDB" id="10261556at2759"/>
<feature type="region of interest" description="Disordered" evidence="8">
    <location>
        <begin position="765"/>
        <end position="789"/>
    </location>
</feature>
<dbReference type="Pfam" id="PF00270">
    <property type="entry name" value="DEAD"/>
    <property type="match status" value="1"/>
</dbReference>
<feature type="compositionally biased region" description="Pro residues" evidence="8">
    <location>
        <begin position="12"/>
        <end position="45"/>
    </location>
</feature>
<dbReference type="InterPro" id="IPR011545">
    <property type="entry name" value="DEAD/DEAH_box_helicase_dom"/>
</dbReference>
<gene>
    <name evidence="11" type="primary">SGS1_63</name>
    <name evidence="11" type="ORF">PGT21_020735</name>
</gene>
<dbReference type="GO" id="GO:0005524">
    <property type="term" value="F:ATP binding"/>
    <property type="evidence" value="ECO:0007669"/>
    <property type="project" value="UniProtKB-KW"/>
</dbReference>
<evidence type="ECO:0000256" key="4">
    <source>
        <dbReference type="ARBA" id="ARBA00023125"/>
    </source>
</evidence>
<dbReference type="Gene3D" id="3.40.50.300">
    <property type="entry name" value="P-loop containing nucleotide triphosphate hydrolases"/>
    <property type="match status" value="2"/>
</dbReference>
<dbReference type="GO" id="GO:0009378">
    <property type="term" value="F:four-way junction helicase activity"/>
    <property type="evidence" value="ECO:0007669"/>
    <property type="project" value="TreeGrafter"/>
</dbReference>
<evidence type="ECO:0000313" key="11">
    <source>
        <dbReference type="EMBL" id="KAA1085822.1"/>
    </source>
</evidence>
<keyword evidence="11" id="KW-0347">Helicase</keyword>
<evidence type="ECO:0000256" key="7">
    <source>
        <dbReference type="ARBA" id="ARBA00034808"/>
    </source>
</evidence>
<dbReference type="GO" id="GO:0000724">
    <property type="term" value="P:double-strand break repair via homologous recombination"/>
    <property type="evidence" value="ECO:0007669"/>
    <property type="project" value="TreeGrafter"/>
</dbReference>
<protein>
    <recommendedName>
        <fullName evidence="7">DNA 3'-5' helicase</fullName>
        <ecNumber evidence="7">5.6.2.4</ecNumber>
    </recommendedName>
</protein>
<dbReference type="Proteomes" id="UP000324748">
    <property type="component" value="Unassembled WGS sequence"/>
</dbReference>
<dbReference type="GO" id="GO:0003677">
    <property type="term" value="F:DNA binding"/>
    <property type="evidence" value="ECO:0007669"/>
    <property type="project" value="UniProtKB-KW"/>
</dbReference>
<evidence type="ECO:0000256" key="8">
    <source>
        <dbReference type="SAM" id="MobiDB-lite"/>
    </source>
</evidence>
<dbReference type="PROSITE" id="PS51192">
    <property type="entry name" value="HELICASE_ATP_BIND_1"/>
    <property type="match status" value="1"/>
</dbReference>